<accession>A0A1Q9QY87</accession>
<dbReference type="EMBL" id="MKZO01000053">
    <property type="protein sequence ID" value="OLS60116.1"/>
    <property type="molecule type" value="Genomic_DNA"/>
</dbReference>
<proteinExistence type="predicted"/>
<protein>
    <submittedName>
        <fullName evidence="2">Uncharacterized protein</fullName>
    </submittedName>
</protein>
<organism evidence="2 3">
    <name type="scientific">Pseudomonas putida</name>
    <name type="common">Arthrobacter siderocapsulatus</name>
    <dbReference type="NCBI Taxonomy" id="303"/>
    <lineage>
        <taxon>Bacteria</taxon>
        <taxon>Pseudomonadati</taxon>
        <taxon>Pseudomonadota</taxon>
        <taxon>Gammaproteobacteria</taxon>
        <taxon>Pseudomonadales</taxon>
        <taxon>Pseudomonadaceae</taxon>
        <taxon>Pseudomonas</taxon>
    </lineage>
</organism>
<dbReference type="Proteomes" id="UP000186736">
    <property type="component" value="Unassembled WGS sequence"/>
</dbReference>
<feature type="compositionally biased region" description="Basic residues" evidence="1">
    <location>
        <begin position="70"/>
        <end position="80"/>
    </location>
</feature>
<evidence type="ECO:0000313" key="3">
    <source>
        <dbReference type="Proteomes" id="UP000186736"/>
    </source>
</evidence>
<dbReference type="AlphaFoldDB" id="A0A1Q9QY87"/>
<evidence type="ECO:0000256" key="1">
    <source>
        <dbReference type="SAM" id="MobiDB-lite"/>
    </source>
</evidence>
<evidence type="ECO:0000313" key="2">
    <source>
        <dbReference type="EMBL" id="OLS60116.1"/>
    </source>
</evidence>
<comment type="caution">
    <text evidence="2">The sequence shown here is derived from an EMBL/GenBank/DDBJ whole genome shotgun (WGS) entry which is preliminary data.</text>
</comment>
<reference evidence="2 3" key="1">
    <citation type="submission" date="2016-10" db="EMBL/GenBank/DDBJ databases">
        <title>Genome Sequence of Pseudomonas putida GM4FR.</title>
        <authorList>
            <person name="Poehlein A."/>
            <person name="Wemheuer F."/>
            <person name="Hollensteiner J."/>
            <person name="Wemheuer B."/>
        </authorList>
    </citation>
    <scope>NUCLEOTIDE SEQUENCE [LARGE SCALE GENOMIC DNA]</scope>
    <source>
        <strain evidence="2 3">GM4FR</strain>
    </source>
</reference>
<feature type="compositionally biased region" description="Basic residues" evidence="1">
    <location>
        <begin position="100"/>
        <end position="113"/>
    </location>
</feature>
<name>A0A1Q9QY87_PSEPU</name>
<gene>
    <name evidence="2" type="ORF">PSEMO_50180</name>
</gene>
<feature type="region of interest" description="Disordered" evidence="1">
    <location>
        <begin position="69"/>
        <end position="113"/>
    </location>
</feature>
<sequence>MRIQPLGNLPTVETLAPSRSQLFQGLRLRRIEEHLPRPRRPPLNQEGIEPRLQHPIPMRRELLQRNLPLMRHHRRHRKPVPRQADRRLQQLGKRQPPKPLRQHRPGRRTPRHRHWRPAIQRHLRMPGRLDRLHRQGRRRLPVAIEPMQLPLDPHQRERIPAYPVASGLDHGQGRRRGDRGIDGIAALLHDLDAGLGG</sequence>